<dbReference type="EMBL" id="JAHDVG010000487">
    <property type="protein sequence ID" value="KAH1166627.1"/>
    <property type="molecule type" value="Genomic_DNA"/>
</dbReference>
<dbReference type="Proteomes" id="UP000827986">
    <property type="component" value="Unassembled WGS sequence"/>
</dbReference>
<sequence length="110" mass="11885">MAGGLLYGLLQSGSGVKLSVMAHNLHTICGCQCTGSGGLAAQALPVKFSTHPSKHTQVFFFSPEAVSHTAKDRRIKHSQKHPQEEKQMLPNVLINSAPKTQQLLCVTYKS</sequence>
<name>A0A9D3WR82_9SAUR</name>
<organism evidence="1 2">
    <name type="scientific">Mauremys mutica</name>
    <name type="common">yellowpond turtle</name>
    <dbReference type="NCBI Taxonomy" id="74926"/>
    <lineage>
        <taxon>Eukaryota</taxon>
        <taxon>Metazoa</taxon>
        <taxon>Chordata</taxon>
        <taxon>Craniata</taxon>
        <taxon>Vertebrata</taxon>
        <taxon>Euteleostomi</taxon>
        <taxon>Archelosauria</taxon>
        <taxon>Testudinata</taxon>
        <taxon>Testudines</taxon>
        <taxon>Cryptodira</taxon>
        <taxon>Durocryptodira</taxon>
        <taxon>Testudinoidea</taxon>
        <taxon>Geoemydidae</taxon>
        <taxon>Geoemydinae</taxon>
        <taxon>Mauremys</taxon>
    </lineage>
</organism>
<evidence type="ECO:0000313" key="2">
    <source>
        <dbReference type="Proteomes" id="UP000827986"/>
    </source>
</evidence>
<evidence type="ECO:0000313" key="1">
    <source>
        <dbReference type="EMBL" id="KAH1166627.1"/>
    </source>
</evidence>
<keyword evidence="2" id="KW-1185">Reference proteome</keyword>
<gene>
    <name evidence="1" type="ORF">KIL84_015799</name>
</gene>
<dbReference type="AlphaFoldDB" id="A0A9D3WR82"/>
<comment type="caution">
    <text evidence="1">The sequence shown here is derived from an EMBL/GenBank/DDBJ whole genome shotgun (WGS) entry which is preliminary data.</text>
</comment>
<proteinExistence type="predicted"/>
<accession>A0A9D3WR82</accession>
<protein>
    <submittedName>
        <fullName evidence="1">Uncharacterized protein</fullName>
    </submittedName>
</protein>
<reference evidence="1" key="1">
    <citation type="submission" date="2021-09" db="EMBL/GenBank/DDBJ databases">
        <title>The genome of Mauremys mutica provides insights into the evolution of semi-aquatic lifestyle.</title>
        <authorList>
            <person name="Gong S."/>
            <person name="Gao Y."/>
        </authorList>
    </citation>
    <scope>NUCLEOTIDE SEQUENCE</scope>
    <source>
        <strain evidence="1">MM-2020</strain>
        <tissue evidence="1">Muscle</tissue>
    </source>
</reference>